<dbReference type="PIRSF" id="PIRSF018506">
    <property type="entry name" value="Prpndl_dhdrts_md"/>
    <property type="match status" value="1"/>
</dbReference>
<dbReference type="Gene3D" id="3.40.50.10150">
    <property type="entry name" value="B12-dependent dehydatase associated subunit"/>
    <property type="match status" value="1"/>
</dbReference>
<accession>A0ABR7JSK9</accession>
<dbReference type="InterPro" id="IPR025541">
    <property type="entry name" value="Ppandiol/glycerol_DHydtase_msu"/>
</dbReference>
<dbReference type="InterPro" id="IPR010254">
    <property type="entry name" value="B12-dep_deHydtase_bsu"/>
</dbReference>
<dbReference type="NCBIfam" id="NF011616">
    <property type="entry name" value="PRK15042.1"/>
    <property type="match status" value="1"/>
</dbReference>
<evidence type="ECO:0000313" key="1">
    <source>
        <dbReference type="EMBL" id="MBC5997917.1"/>
    </source>
</evidence>
<dbReference type="EMBL" id="JACRWE010000008">
    <property type="protein sequence ID" value="MBC5997917.1"/>
    <property type="molecule type" value="Genomic_DNA"/>
</dbReference>
<dbReference type="Proteomes" id="UP000609849">
    <property type="component" value="Unassembled WGS sequence"/>
</dbReference>
<name>A0ABR7JSK9_9FIRM</name>
<reference evidence="1 2" key="1">
    <citation type="submission" date="2020-08" db="EMBL/GenBank/DDBJ databases">
        <authorList>
            <person name="Liu C."/>
            <person name="Sun Q."/>
        </authorList>
    </citation>
    <scope>NUCLEOTIDE SEQUENCE [LARGE SCALE GENOMIC DNA]</scope>
    <source>
        <strain evidence="1 2">NSJ-18</strain>
    </source>
</reference>
<sequence length="221" mass="24244">MAIDERMLKSVIEEVLKEMAGGASEDSVEPKKEEIPKEVSSLVVTEIGDFVPSNRADEVVIGLAPAFGVHQTKTIIGIDHAKVLKEVIAGIEEEGLSYRFVKIYRTSDVCFIAHDAAELSGSGIGIGIQSKGTSVIHQKDLFPLSNLELFSQAPLIDLETFRAIGKNAAKYAKNESPAPVPVKNDQMARPKYQAIAALLHIKETEYADRNKKPQELKIEFK</sequence>
<dbReference type="InterPro" id="IPR003208">
    <property type="entry name" value="Dehydtase/Dehydtase_re"/>
</dbReference>
<comment type="caution">
    <text evidence="1">The sequence shown here is derived from an EMBL/GenBank/DDBJ whole genome shotgun (WGS) entry which is preliminary data.</text>
</comment>
<dbReference type="Pfam" id="PF02288">
    <property type="entry name" value="Dehydratase_MU"/>
    <property type="match status" value="1"/>
</dbReference>
<protein>
    <submittedName>
        <fullName evidence="1">Propanediol/glycerol family dehydratase medium subunit</fullName>
    </submittedName>
</protein>
<proteinExistence type="predicted"/>
<dbReference type="SUPFAM" id="SSF52968">
    <property type="entry name" value="B12-dependent dehydatase associated subunit"/>
    <property type="match status" value="1"/>
</dbReference>
<gene>
    <name evidence="1" type="ORF">H8923_14235</name>
</gene>
<keyword evidence="2" id="KW-1185">Reference proteome</keyword>
<organism evidence="1 2">
    <name type="scientific">Romboutsia faecis</name>
    <dbReference type="NCBI Taxonomy" id="2764597"/>
    <lineage>
        <taxon>Bacteria</taxon>
        <taxon>Bacillati</taxon>
        <taxon>Bacillota</taxon>
        <taxon>Clostridia</taxon>
        <taxon>Peptostreptococcales</taxon>
        <taxon>Peptostreptococcaceae</taxon>
        <taxon>Romboutsia</taxon>
    </lineage>
</organism>
<evidence type="ECO:0000313" key="2">
    <source>
        <dbReference type="Proteomes" id="UP000609849"/>
    </source>
</evidence>
<dbReference type="RefSeq" id="WP_153972601.1">
    <property type="nucleotide sequence ID" value="NZ_JACRWE010000008.1"/>
</dbReference>